<dbReference type="InterPro" id="IPR021971">
    <property type="entry name" value="Salp15"/>
</dbReference>
<accession>V5I2E5</accession>
<dbReference type="Pfam" id="PF12115">
    <property type="entry name" value="Salp15"/>
    <property type="match status" value="1"/>
</dbReference>
<dbReference type="EMBL" id="GANP01002690">
    <property type="protein sequence ID" value="JAB81778.1"/>
    <property type="molecule type" value="mRNA"/>
</dbReference>
<evidence type="ECO:0000256" key="1">
    <source>
        <dbReference type="ARBA" id="ARBA00004613"/>
    </source>
</evidence>
<keyword evidence="3 6" id="KW-0732">Signal</keyword>
<evidence type="ECO:0000313" key="7">
    <source>
        <dbReference type="EMBL" id="JAB81778.1"/>
    </source>
</evidence>
<name>V5I2E5_IXORI</name>
<feature type="chain" id="PRO_5004738371" evidence="6">
    <location>
        <begin position="23"/>
        <end position="100"/>
    </location>
</feature>
<evidence type="ECO:0000256" key="4">
    <source>
        <dbReference type="ARBA" id="ARBA00023180"/>
    </source>
</evidence>
<keyword evidence="4" id="KW-0325">Glycoprotein</keyword>
<dbReference type="AlphaFoldDB" id="V5I2E5"/>
<comment type="similarity">
    <text evidence="5">Belongs to the salp15 family.</text>
</comment>
<feature type="signal peptide" evidence="6">
    <location>
        <begin position="1"/>
        <end position="22"/>
    </location>
</feature>
<dbReference type="GO" id="GO:0005576">
    <property type="term" value="C:extracellular region"/>
    <property type="evidence" value="ECO:0007669"/>
    <property type="project" value="UniProtKB-SubCell"/>
</dbReference>
<keyword evidence="2" id="KW-0964">Secreted</keyword>
<comment type="subcellular location">
    <subcellularLocation>
        <location evidence="1">Secreted</location>
    </subcellularLocation>
</comment>
<evidence type="ECO:0000256" key="6">
    <source>
        <dbReference type="SAM" id="SignalP"/>
    </source>
</evidence>
<reference evidence="7" key="1">
    <citation type="journal article" date="2015" name="Sci. Rep.">
        <title>Tissue- and time-dependent transcription in Ixodes ricinus salivary glands and midguts when blood feeding on the vertebrate host.</title>
        <authorList>
            <person name="Kotsyfakis M."/>
            <person name="Schwarz A."/>
            <person name="Erhart J."/>
            <person name="Ribeiro J.M."/>
        </authorList>
    </citation>
    <scope>NUCLEOTIDE SEQUENCE</scope>
    <source>
        <tissue evidence="7">Salivary gland and midgut</tissue>
    </source>
</reference>
<protein>
    <submittedName>
        <fullName evidence="7">Putative secreted protein</fullName>
    </submittedName>
</protein>
<evidence type="ECO:0000256" key="3">
    <source>
        <dbReference type="ARBA" id="ARBA00022729"/>
    </source>
</evidence>
<evidence type="ECO:0000256" key="2">
    <source>
        <dbReference type="ARBA" id="ARBA00022525"/>
    </source>
</evidence>
<proteinExistence type="evidence at transcript level"/>
<sequence>MIRMMILPLLVVVLAASGYLHAAQEPIDEANKCSPGLGDHIAGVCSNSGSRLTLFFDCAYICHYPSTEIQISFTKHNLPDGLPCGRCMECCGGRCRRVQV</sequence>
<organism evidence="7">
    <name type="scientific">Ixodes ricinus</name>
    <name type="common">Common tick</name>
    <name type="synonym">Acarus ricinus</name>
    <dbReference type="NCBI Taxonomy" id="34613"/>
    <lineage>
        <taxon>Eukaryota</taxon>
        <taxon>Metazoa</taxon>
        <taxon>Ecdysozoa</taxon>
        <taxon>Arthropoda</taxon>
        <taxon>Chelicerata</taxon>
        <taxon>Arachnida</taxon>
        <taxon>Acari</taxon>
        <taxon>Parasitiformes</taxon>
        <taxon>Ixodida</taxon>
        <taxon>Ixodoidea</taxon>
        <taxon>Ixodidae</taxon>
        <taxon>Ixodinae</taxon>
        <taxon>Ixodes</taxon>
    </lineage>
</organism>
<evidence type="ECO:0000256" key="5">
    <source>
        <dbReference type="ARBA" id="ARBA00034321"/>
    </source>
</evidence>